<comment type="subcellular location">
    <subcellularLocation>
        <location evidence="1">Membrane</location>
        <topology evidence="1">Multi-pass membrane protein</topology>
    </subcellularLocation>
</comment>
<feature type="transmembrane region" description="Helical" evidence="5">
    <location>
        <begin position="41"/>
        <end position="63"/>
    </location>
</feature>
<name>A0A1D3TVY2_9FIRM</name>
<feature type="transmembrane region" description="Helical" evidence="5">
    <location>
        <begin position="125"/>
        <end position="150"/>
    </location>
</feature>
<dbReference type="PANTHER" id="PTHR11040">
    <property type="entry name" value="ZINC/IRON TRANSPORTER"/>
    <property type="match status" value="1"/>
</dbReference>
<keyword evidence="7" id="KW-1185">Reference proteome</keyword>
<keyword evidence="4 5" id="KW-0472">Membrane</keyword>
<feature type="transmembrane region" description="Helical" evidence="5">
    <location>
        <begin position="69"/>
        <end position="87"/>
    </location>
</feature>
<dbReference type="Pfam" id="PF02535">
    <property type="entry name" value="Zip"/>
    <property type="match status" value="1"/>
</dbReference>
<dbReference type="AlphaFoldDB" id="A0A1D3TVY2"/>
<evidence type="ECO:0000256" key="4">
    <source>
        <dbReference type="ARBA" id="ARBA00023136"/>
    </source>
</evidence>
<protein>
    <submittedName>
        <fullName evidence="6">Zinc transporter, ZIP family/zinc and cadmium transporter</fullName>
    </submittedName>
</protein>
<keyword evidence="2 5" id="KW-0812">Transmembrane</keyword>
<evidence type="ECO:0000313" key="7">
    <source>
        <dbReference type="Proteomes" id="UP000199315"/>
    </source>
</evidence>
<dbReference type="OrthoDB" id="9806593at2"/>
<dbReference type="Proteomes" id="UP000199315">
    <property type="component" value="Unassembled WGS sequence"/>
</dbReference>
<feature type="transmembrane region" description="Helical" evidence="5">
    <location>
        <begin position="189"/>
        <end position="210"/>
    </location>
</feature>
<gene>
    <name evidence="6" type="ORF">SAMN05421730_101945</name>
</gene>
<dbReference type="InterPro" id="IPR003689">
    <property type="entry name" value="ZIP"/>
</dbReference>
<reference evidence="6 7" key="1">
    <citation type="submission" date="2016-09" db="EMBL/GenBank/DDBJ databases">
        <authorList>
            <person name="Capua I."/>
            <person name="De Benedictis P."/>
            <person name="Joannis T."/>
            <person name="Lombin L.H."/>
            <person name="Cattoli G."/>
        </authorList>
    </citation>
    <scope>NUCLEOTIDE SEQUENCE [LARGE SCALE GENOMIC DNA]</scope>
    <source>
        <strain evidence="6 7">GluBS11</strain>
    </source>
</reference>
<feature type="transmembrane region" description="Helical" evidence="5">
    <location>
        <begin position="162"/>
        <end position="183"/>
    </location>
</feature>
<feature type="transmembrane region" description="Helical" evidence="5">
    <location>
        <begin position="222"/>
        <end position="239"/>
    </location>
</feature>
<evidence type="ECO:0000256" key="5">
    <source>
        <dbReference type="SAM" id="Phobius"/>
    </source>
</evidence>
<organism evidence="6 7">
    <name type="scientific">Anaerobium acetethylicum</name>
    <dbReference type="NCBI Taxonomy" id="1619234"/>
    <lineage>
        <taxon>Bacteria</taxon>
        <taxon>Bacillati</taxon>
        <taxon>Bacillota</taxon>
        <taxon>Clostridia</taxon>
        <taxon>Lachnospirales</taxon>
        <taxon>Lachnospiraceae</taxon>
        <taxon>Anaerobium</taxon>
    </lineage>
</organism>
<evidence type="ECO:0000313" key="6">
    <source>
        <dbReference type="EMBL" id="SCP98337.1"/>
    </source>
</evidence>
<dbReference type="GO" id="GO:0016020">
    <property type="term" value="C:membrane"/>
    <property type="evidence" value="ECO:0007669"/>
    <property type="project" value="UniProtKB-SubCell"/>
</dbReference>
<dbReference type="GO" id="GO:0005385">
    <property type="term" value="F:zinc ion transmembrane transporter activity"/>
    <property type="evidence" value="ECO:0007669"/>
    <property type="project" value="TreeGrafter"/>
</dbReference>
<evidence type="ECO:0000256" key="1">
    <source>
        <dbReference type="ARBA" id="ARBA00004141"/>
    </source>
</evidence>
<dbReference type="STRING" id="1619234.SAMN05421730_101945"/>
<evidence type="ECO:0000256" key="2">
    <source>
        <dbReference type="ARBA" id="ARBA00022692"/>
    </source>
</evidence>
<dbReference type="PANTHER" id="PTHR11040:SF44">
    <property type="entry name" value="PROTEIN ZNTC-RELATED"/>
    <property type="match status" value="1"/>
</dbReference>
<dbReference type="EMBL" id="FMKA01000019">
    <property type="protein sequence ID" value="SCP98337.1"/>
    <property type="molecule type" value="Genomic_DNA"/>
</dbReference>
<feature type="transmembrane region" description="Helical" evidence="5">
    <location>
        <begin position="6"/>
        <end position="29"/>
    </location>
</feature>
<evidence type="ECO:0000256" key="3">
    <source>
        <dbReference type="ARBA" id="ARBA00022989"/>
    </source>
</evidence>
<accession>A0A1D3TVY2</accession>
<keyword evidence="3 5" id="KW-1133">Transmembrane helix</keyword>
<proteinExistence type="predicted"/>
<sequence length="241" mass="25884">MRESNTFIWIALFAVSAMAVNSVGIFFVYKNRSWAEKSKEYFMCFAAGVLITSPLIIAFPQALEKNADAGYAALAGFVFMFFSNQIIKHRTKQPELAFGITALEGIGIHSVIDGIIYSVTFSASIVVGVLSGIGLVVHEFAEGVISFTVLIKGGYSSRKAAFYAFLVAALTTPVGAFVAYPFVKSLNDTVLGLALGFVVGVLIYISAAHLLPEVRENERGHAYAAFVLGVALSIFMAAVKK</sequence>